<dbReference type="Proteomes" id="UP000549616">
    <property type="component" value="Unassembled WGS sequence"/>
</dbReference>
<evidence type="ECO:0000313" key="1">
    <source>
        <dbReference type="EMBL" id="NYI90882.1"/>
    </source>
</evidence>
<sequence>MTDFWTDTALQRVLSHPWDVRTLRVSAAAFLHDCDVATITDALLVADALASAAHDQGRLPATIRLLREGTRADWLRVSLSAPGIELPAADTGFGTGLHVLTTCAALWGRSGDGGNAALWAHLPLTAAAPAALHVASTHGVAPDHRPAGHP</sequence>
<gene>
    <name evidence="1" type="ORF">HNR02_004205</name>
</gene>
<dbReference type="AlphaFoldDB" id="A0A853B7Y1"/>
<dbReference type="RefSeq" id="WP_179774842.1">
    <property type="nucleotide sequence ID" value="NZ_JACCFK010000001.1"/>
</dbReference>
<reference evidence="1 2" key="1">
    <citation type="submission" date="2020-07" db="EMBL/GenBank/DDBJ databases">
        <title>Sequencing the genomes of 1000 actinobacteria strains.</title>
        <authorList>
            <person name="Klenk H.-P."/>
        </authorList>
    </citation>
    <scope>NUCLEOTIDE SEQUENCE [LARGE SCALE GENOMIC DNA]</scope>
    <source>
        <strain evidence="1 2">DSM 104006</strain>
    </source>
</reference>
<name>A0A853B7Y1_9PSEU</name>
<protein>
    <recommendedName>
        <fullName evidence="3">ATP-binding protein</fullName>
    </recommendedName>
</protein>
<proteinExistence type="predicted"/>
<comment type="caution">
    <text evidence="1">The sequence shown here is derived from an EMBL/GenBank/DDBJ whole genome shotgun (WGS) entry which is preliminary data.</text>
</comment>
<dbReference type="EMBL" id="JACCFK010000001">
    <property type="protein sequence ID" value="NYI90882.1"/>
    <property type="molecule type" value="Genomic_DNA"/>
</dbReference>
<accession>A0A853B7Y1</accession>
<organism evidence="1 2">
    <name type="scientific">Amycolatopsis endophytica</name>
    <dbReference type="NCBI Taxonomy" id="860233"/>
    <lineage>
        <taxon>Bacteria</taxon>
        <taxon>Bacillati</taxon>
        <taxon>Actinomycetota</taxon>
        <taxon>Actinomycetes</taxon>
        <taxon>Pseudonocardiales</taxon>
        <taxon>Pseudonocardiaceae</taxon>
        <taxon>Amycolatopsis</taxon>
    </lineage>
</organism>
<evidence type="ECO:0008006" key="3">
    <source>
        <dbReference type="Google" id="ProtNLM"/>
    </source>
</evidence>
<keyword evidence="2" id="KW-1185">Reference proteome</keyword>
<evidence type="ECO:0000313" key="2">
    <source>
        <dbReference type="Proteomes" id="UP000549616"/>
    </source>
</evidence>